<proteinExistence type="predicted"/>
<feature type="repeat" description="TPR" evidence="2">
    <location>
        <begin position="31"/>
        <end position="64"/>
    </location>
</feature>
<dbReference type="Gene3D" id="2.10.270.10">
    <property type="entry name" value="Cholin Binding"/>
    <property type="match status" value="3"/>
</dbReference>
<evidence type="ECO:0000256" key="1">
    <source>
        <dbReference type="ARBA" id="ARBA00022737"/>
    </source>
</evidence>
<evidence type="ECO:0000259" key="4">
    <source>
        <dbReference type="Pfam" id="PF13290"/>
    </source>
</evidence>
<dbReference type="EMBL" id="LSDA01000121">
    <property type="protein sequence ID" value="KXB55023.1"/>
    <property type="molecule type" value="Genomic_DNA"/>
</dbReference>
<evidence type="ECO:0000313" key="6">
    <source>
        <dbReference type="Proteomes" id="UP000070394"/>
    </source>
</evidence>
<dbReference type="InterPro" id="IPR018337">
    <property type="entry name" value="Cell_wall/Cho-bd_repeat"/>
</dbReference>
<dbReference type="SUPFAM" id="SSF48452">
    <property type="entry name" value="TPR-like"/>
    <property type="match status" value="1"/>
</dbReference>
<feature type="domain" description="GH29D-like beta-sandwich" evidence="4">
    <location>
        <begin position="122"/>
        <end position="185"/>
    </location>
</feature>
<dbReference type="Pfam" id="PF01473">
    <property type="entry name" value="Choline_bind_1"/>
    <property type="match status" value="2"/>
</dbReference>
<feature type="repeat" description="Cell wall-binding" evidence="3">
    <location>
        <begin position="283"/>
        <end position="302"/>
    </location>
</feature>
<dbReference type="Pfam" id="PF14559">
    <property type="entry name" value="TPR_19"/>
    <property type="match status" value="1"/>
</dbReference>
<dbReference type="STRING" id="467210.HMPREF1866_02196"/>
<comment type="caution">
    <text evidence="5">The sequence shown here is derived from an EMBL/GenBank/DDBJ whole genome shotgun (WGS) entry which is preliminary data.</text>
</comment>
<dbReference type="InterPro" id="IPR059177">
    <property type="entry name" value="GH29D-like_dom"/>
</dbReference>
<keyword evidence="1" id="KW-0677">Repeat</keyword>
<dbReference type="OrthoDB" id="9802197at2"/>
<dbReference type="PROSITE" id="PS51257">
    <property type="entry name" value="PROKAR_LIPOPROTEIN"/>
    <property type="match status" value="1"/>
</dbReference>
<feature type="repeat" description="Cell wall-binding" evidence="3">
    <location>
        <begin position="323"/>
        <end position="342"/>
    </location>
</feature>
<accession>A0A133ZHU5</accession>
<reference evidence="6" key="1">
    <citation type="submission" date="2016-01" db="EMBL/GenBank/DDBJ databases">
        <authorList>
            <person name="Mitreva M."/>
            <person name="Pepin K.H."/>
            <person name="Mihindukulasuriya K.A."/>
            <person name="Fulton R."/>
            <person name="Fronick C."/>
            <person name="O'Laughlin M."/>
            <person name="Miner T."/>
            <person name="Herter B."/>
            <person name="Rosa B.A."/>
            <person name="Cordes M."/>
            <person name="Tomlinson C."/>
            <person name="Wollam A."/>
            <person name="Palsikar V.B."/>
            <person name="Mardis E.R."/>
            <person name="Wilson R.K."/>
        </authorList>
    </citation>
    <scope>NUCLEOTIDE SEQUENCE [LARGE SCALE GENOMIC DNA]</scope>
    <source>
        <strain evidence="6">DNF00896</strain>
    </source>
</reference>
<evidence type="ECO:0000313" key="5">
    <source>
        <dbReference type="EMBL" id="KXB55023.1"/>
    </source>
</evidence>
<protein>
    <submittedName>
        <fullName evidence="5">Tetratricopeptide repeat protein</fullName>
    </submittedName>
</protein>
<dbReference type="PATRIC" id="fig|467210.3.peg.2174"/>
<keyword evidence="6" id="KW-1185">Reference proteome</keyword>
<dbReference type="PROSITE" id="PS51170">
    <property type="entry name" value="CW"/>
    <property type="match status" value="5"/>
</dbReference>
<dbReference type="InterPro" id="IPR019734">
    <property type="entry name" value="TPR_rpt"/>
</dbReference>
<keyword evidence="2" id="KW-0802">TPR repeat</keyword>
<dbReference type="Proteomes" id="UP000070394">
    <property type="component" value="Unassembled WGS sequence"/>
</dbReference>
<dbReference type="InterPro" id="IPR011990">
    <property type="entry name" value="TPR-like_helical_dom_sf"/>
</dbReference>
<dbReference type="SUPFAM" id="SSF69360">
    <property type="entry name" value="Cell wall binding repeat"/>
    <property type="match status" value="1"/>
</dbReference>
<feature type="repeat" description="Cell wall-binding" evidence="3">
    <location>
        <begin position="303"/>
        <end position="322"/>
    </location>
</feature>
<dbReference type="Gene3D" id="1.25.40.10">
    <property type="entry name" value="Tetratricopeptide repeat domain"/>
    <property type="match status" value="1"/>
</dbReference>
<gene>
    <name evidence="5" type="ORF">HMPREF1866_02196</name>
</gene>
<dbReference type="AlphaFoldDB" id="A0A133ZHU5"/>
<dbReference type="PROSITE" id="PS50005">
    <property type="entry name" value="TPR"/>
    <property type="match status" value="2"/>
</dbReference>
<sequence>MWRNMKRIRLILLLCVIGIFLAGCKSKEAKVQEQLDLGSKYMAELDYESAIVALNKAIKIDPKNVDAYKMLAEVYEKSGRLDDARATLEKVLNLDDLSSDNEDEINNRIKNLDFLVAISKLPGEYDEPTALELSNTGSNDIYYSIDTKDSRLVATDMKYTTPILLDDDGSYTVKAYTVDSSGNKHDSIEVKYTIKLSEKHIEKDSWESVGNIYRYRGKDGKIVTDWQQIDGSWYYFKENGDMATGVADINGVKYCFDEDGVMLTGWQQIDGKWYYFGDDGAAKSGSQSIDGKQYYFGEDGAMLTGWQQIDGKWYYILDSGELSTGWKEIDGKWYYFASNGEMKTDQYIDGYYVGADGVRANIVNEPTPPSKQYTDKFTFEQTLGDGSKLNPSSYTEDGHYSNINFALAKTNSKIIDRGSYYELTDVSFNYIRWNSNNPGASRYQENVESTIIYIRKNAVVTLGYKYKNKSTMTMSAEECYKKYGRFALKDDGIVFHSNTYDGFKVDSKGYITAFNDDIDY</sequence>
<evidence type="ECO:0000256" key="2">
    <source>
        <dbReference type="PROSITE-ProRule" id="PRU00339"/>
    </source>
</evidence>
<dbReference type="SMART" id="SM00028">
    <property type="entry name" value="TPR"/>
    <property type="match status" value="2"/>
</dbReference>
<feature type="repeat" description="Cell wall-binding" evidence="3">
    <location>
        <begin position="263"/>
        <end position="282"/>
    </location>
</feature>
<evidence type="ECO:0000256" key="3">
    <source>
        <dbReference type="PROSITE-ProRule" id="PRU00591"/>
    </source>
</evidence>
<organism evidence="5 6">
    <name type="scientific">Lachnoanaerobaculum saburreum</name>
    <dbReference type="NCBI Taxonomy" id="467210"/>
    <lineage>
        <taxon>Bacteria</taxon>
        <taxon>Bacillati</taxon>
        <taxon>Bacillota</taxon>
        <taxon>Clostridia</taxon>
        <taxon>Lachnospirales</taxon>
        <taxon>Lachnospiraceae</taxon>
        <taxon>Lachnoanaerobaculum</taxon>
    </lineage>
</organism>
<dbReference type="Pfam" id="PF13290">
    <property type="entry name" value="CHB_HEX_C_1"/>
    <property type="match status" value="1"/>
</dbReference>
<dbReference type="Pfam" id="PF19127">
    <property type="entry name" value="Choline_bind_3"/>
    <property type="match status" value="2"/>
</dbReference>
<feature type="repeat" description="Cell wall-binding" evidence="3">
    <location>
        <begin position="223"/>
        <end position="242"/>
    </location>
</feature>
<name>A0A133ZHU5_9FIRM</name>
<feature type="repeat" description="TPR" evidence="2">
    <location>
        <begin position="65"/>
        <end position="98"/>
    </location>
</feature>